<organism evidence="2">
    <name type="scientific">Caenorhabditis brenneri</name>
    <name type="common">Nematode worm</name>
    <dbReference type="NCBI Taxonomy" id="135651"/>
    <lineage>
        <taxon>Eukaryota</taxon>
        <taxon>Metazoa</taxon>
        <taxon>Ecdysozoa</taxon>
        <taxon>Nematoda</taxon>
        <taxon>Chromadorea</taxon>
        <taxon>Rhabditida</taxon>
        <taxon>Rhabditina</taxon>
        <taxon>Rhabditomorpha</taxon>
        <taxon>Rhabditoidea</taxon>
        <taxon>Rhabditidae</taxon>
        <taxon>Peloderinae</taxon>
        <taxon>Caenorhabditis</taxon>
    </lineage>
</organism>
<keyword evidence="2" id="KW-1185">Reference proteome</keyword>
<protein>
    <submittedName>
        <fullName evidence="1">Uncharacterized protein</fullName>
    </submittedName>
</protein>
<dbReference type="HOGENOM" id="CLU_2724629_0_0_1"/>
<dbReference type="AlphaFoldDB" id="G0PIE2"/>
<accession>G0PIE2</accession>
<evidence type="ECO:0000313" key="1">
    <source>
        <dbReference type="EMBL" id="EGT57646.1"/>
    </source>
</evidence>
<dbReference type="InParanoid" id="G0PIE2"/>
<dbReference type="eggNOG" id="ENOG502TJ8Q">
    <property type="taxonomic scope" value="Eukaryota"/>
</dbReference>
<reference evidence="2" key="1">
    <citation type="submission" date="2011-07" db="EMBL/GenBank/DDBJ databases">
        <authorList>
            <consortium name="Caenorhabditis brenneri Sequencing and Analysis Consortium"/>
            <person name="Wilson R.K."/>
        </authorList>
    </citation>
    <scope>NUCLEOTIDE SEQUENCE [LARGE SCALE GENOMIC DNA]</scope>
    <source>
        <strain evidence="2">PB2801</strain>
    </source>
</reference>
<dbReference type="OrthoDB" id="5780699at2759"/>
<dbReference type="EMBL" id="GL380556">
    <property type="protein sequence ID" value="EGT57646.1"/>
    <property type="molecule type" value="Genomic_DNA"/>
</dbReference>
<proteinExistence type="predicted"/>
<name>G0PIE2_CAEBE</name>
<gene>
    <name evidence="1" type="ORF">CAEBREN_11936</name>
</gene>
<evidence type="ECO:0000313" key="2">
    <source>
        <dbReference type="Proteomes" id="UP000008068"/>
    </source>
</evidence>
<dbReference type="Proteomes" id="UP000008068">
    <property type="component" value="Unassembled WGS sequence"/>
</dbReference>
<sequence>MDFDRVHKVEEKIDNMAKEMFSDRNPEELLTARGAPAAVEKPFPPTSKVIAEKEVKETPDGGKEEVEFCLFSSKKE</sequence>